<feature type="region of interest" description="Disordered" evidence="1">
    <location>
        <begin position="1"/>
        <end position="60"/>
    </location>
</feature>
<dbReference type="Proteomes" id="UP000593571">
    <property type="component" value="Unassembled WGS sequence"/>
</dbReference>
<sequence length="160" mass="17018">MCSSSAIRGRPRPQAWPLHQGPALGELTREPSAGPGGTGDTKGPEPTPPLPTTVGPPPLLYTMLAPAPPLHSARWALRGPERTVTTRQDCRPAGGAARGPGRERSPGPGAPPLPPLRDSTVLMINEGRWRTEPPPCLPPLQKPELLITKGSMLHSRKKIK</sequence>
<organism evidence="2 3">
    <name type="scientific">Rousettus aegyptiacus</name>
    <name type="common">Egyptian fruit bat</name>
    <name type="synonym">Pteropus aegyptiacus</name>
    <dbReference type="NCBI Taxonomy" id="9407"/>
    <lineage>
        <taxon>Eukaryota</taxon>
        <taxon>Metazoa</taxon>
        <taxon>Chordata</taxon>
        <taxon>Craniata</taxon>
        <taxon>Vertebrata</taxon>
        <taxon>Euteleostomi</taxon>
        <taxon>Mammalia</taxon>
        <taxon>Eutheria</taxon>
        <taxon>Laurasiatheria</taxon>
        <taxon>Chiroptera</taxon>
        <taxon>Yinpterochiroptera</taxon>
        <taxon>Pteropodoidea</taxon>
        <taxon>Pteropodidae</taxon>
        <taxon>Rousettinae</taxon>
        <taxon>Rousettus</taxon>
    </lineage>
</organism>
<feature type="compositionally biased region" description="Pro residues" evidence="1">
    <location>
        <begin position="45"/>
        <end position="59"/>
    </location>
</feature>
<proteinExistence type="predicted"/>
<dbReference type="AlphaFoldDB" id="A0A7J8CIR4"/>
<gene>
    <name evidence="2" type="ORF">HJG63_009169</name>
</gene>
<protein>
    <submittedName>
        <fullName evidence="2">Uncharacterized protein</fullName>
    </submittedName>
</protein>
<feature type="region of interest" description="Disordered" evidence="1">
    <location>
        <begin position="77"/>
        <end position="118"/>
    </location>
</feature>
<accession>A0A7J8CIR4</accession>
<evidence type="ECO:0000313" key="3">
    <source>
        <dbReference type="Proteomes" id="UP000593571"/>
    </source>
</evidence>
<name>A0A7J8CIR4_ROUAE</name>
<reference evidence="2 3" key="1">
    <citation type="journal article" date="2020" name="Nature">
        <title>Six reference-quality genomes reveal evolution of bat adaptations.</title>
        <authorList>
            <person name="Jebb D."/>
            <person name="Huang Z."/>
            <person name="Pippel M."/>
            <person name="Hughes G.M."/>
            <person name="Lavrichenko K."/>
            <person name="Devanna P."/>
            <person name="Winkler S."/>
            <person name="Jermiin L.S."/>
            <person name="Skirmuntt E.C."/>
            <person name="Katzourakis A."/>
            <person name="Burkitt-Gray L."/>
            <person name="Ray D.A."/>
            <person name="Sullivan K.A.M."/>
            <person name="Roscito J.G."/>
            <person name="Kirilenko B.M."/>
            <person name="Davalos L.M."/>
            <person name="Corthals A.P."/>
            <person name="Power M.L."/>
            <person name="Jones G."/>
            <person name="Ransome R.D."/>
            <person name="Dechmann D.K.N."/>
            <person name="Locatelli A.G."/>
            <person name="Puechmaille S.J."/>
            <person name="Fedrigo O."/>
            <person name="Jarvis E.D."/>
            <person name="Hiller M."/>
            <person name="Vernes S.C."/>
            <person name="Myers E.W."/>
            <person name="Teeling E.C."/>
        </authorList>
    </citation>
    <scope>NUCLEOTIDE SEQUENCE [LARGE SCALE GENOMIC DNA]</scope>
    <source>
        <strain evidence="2">MRouAeg1</strain>
        <tissue evidence="2">Muscle</tissue>
    </source>
</reference>
<keyword evidence="3" id="KW-1185">Reference proteome</keyword>
<evidence type="ECO:0000313" key="2">
    <source>
        <dbReference type="EMBL" id="KAF6410727.1"/>
    </source>
</evidence>
<evidence type="ECO:0000256" key="1">
    <source>
        <dbReference type="SAM" id="MobiDB-lite"/>
    </source>
</evidence>
<comment type="caution">
    <text evidence="2">The sequence shown here is derived from an EMBL/GenBank/DDBJ whole genome shotgun (WGS) entry which is preliminary data.</text>
</comment>
<dbReference type="EMBL" id="JACASE010000014">
    <property type="protein sequence ID" value="KAF6410727.1"/>
    <property type="molecule type" value="Genomic_DNA"/>
</dbReference>